<evidence type="ECO:0000256" key="5">
    <source>
        <dbReference type="SAM" id="MobiDB-lite"/>
    </source>
</evidence>
<feature type="compositionally biased region" description="Low complexity" evidence="5">
    <location>
        <begin position="808"/>
        <end position="822"/>
    </location>
</feature>
<feature type="domain" description="Clathrin/coatomer adaptor adaptin-like N-terminal" evidence="6">
    <location>
        <begin position="57"/>
        <end position="493"/>
    </location>
</feature>
<keyword evidence="4" id="KW-0472">Membrane</keyword>
<dbReference type="InterPro" id="IPR002553">
    <property type="entry name" value="Clathrin/coatomer_adapt-like_N"/>
</dbReference>
<dbReference type="Proteomes" id="UP000306102">
    <property type="component" value="Unassembled WGS sequence"/>
</dbReference>
<dbReference type="Gene3D" id="1.25.10.10">
    <property type="entry name" value="Leucine-rich Repeat Variant"/>
    <property type="match status" value="1"/>
</dbReference>
<evidence type="ECO:0000313" key="7">
    <source>
        <dbReference type="EMBL" id="THG16031.1"/>
    </source>
</evidence>
<dbReference type="EMBL" id="SDRB02004340">
    <property type="protein sequence ID" value="THG16031.1"/>
    <property type="molecule type" value="Genomic_DNA"/>
</dbReference>
<keyword evidence="8" id="KW-1185">Reference proteome</keyword>
<accession>A0A4S4EHR1</accession>
<dbReference type="InterPro" id="IPR016024">
    <property type="entry name" value="ARM-type_fold"/>
</dbReference>
<name>A0A4S4EHR1_CAMSN</name>
<comment type="subcellular location">
    <subcellularLocation>
        <location evidence="1">Endomembrane system</location>
    </subcellularLocation>
</comment>
<dbReference type="AlphaFoldDB" id="A0A4S4EHR1"/>
<gene>
    <name evidence="7" type="ORF">TEA_028930</name>
</gene>
<dbReference type="GO" id="GO:0030117">
    <property type="term" value="C:membrane coat"/>
    <property type="evidence" value="ECO:0007669"/>
    <property type="project" value="InterPro"/>
</dbReference>
<evidence type="ECO:0000256" key="4">
    <source>
        <dbReference type="ARBA" id="ARBA00023136"/>
    </source>
</evidence>
<dbReference type="SUPFAM" id="SSF48371">
    <property type="entry name" value="ARM repeat"/>
    <property type="match status" value="1"/>
</dbReference>
<keyword evidence="2" id="KW-0813">Transport</keyword>
<dbReference type="InterPro" id="IPR050840">
    <property type="entry name" value="Adaptor_Complx_Large_Subunit"/>
</dbReference>
<dbReference type="Pfam" id="PF01602">
    <property type="entry name" value="Adaptin_N"/>
    <property type="match status" value="1"/>
</dbReference>
<dbReference type="GO" id="GO:0012505">
    <property type="term" value="C:endomembrane system"/>
    <property type="evidence" value="ECO:0007669"/>
    <property type="project" value="UniProtKB-SubCell"/>
</dbReference>
<evidence type="ECO:0000256" key="2">
    <source>
        <dbReference type="ARBA" id="ARBA00022448"/>
    </source>
</evidence>
<organism evidence="7 8">
    <name type="scientific">Camellia sinensis var. sinensis</name>
    <name type="common">China tea</name>
    <dbReference type="NCBI Taxonomy" id="542762"/>
    <lineage>
        <taxon>Eukaryota</taxon>
        <taxon>Viridiplantae</taxon>
        <taxon>Streptophyta</taxon>
        <taxon>Embryophyta</taxon>
        <taxon>Tracheophyta</taxon>
        <taxon>Spermatophyta</taxon>
        <taxon>Magnoliopsida</taxon>
        <taxon>eudicotyledons</taxon>
        <taxon>Gunneridae</taxon>
        <taxon>Pentapetalae</taxon>
        <taxon>asterids</taxon>
        <taxon>Ericales</taxon>
        <taxon>Theaceae</taxon>
        <taxon>Camellia</taxon>
    </lineage>
</organism>
<reference evidence="7 8" key="1">
    <citation type="journal article" date="2018" name="Proc. Natl. Acad. Sci. U.S.A.">
        <title>Draft genome sequence of Camellia sinensis var. sinensis provides insights into the evolution of the tea genome and tea quality.</title>
        <authorList>
            <person name="Wei C."/>
            <person name="Yang H."/>
            <person name="Wang S."/>
            <person name="Zhao J."/>
            <person name="Liu C."/>
            <person name="Gao L."/>
            <person name="Xia E."/>
            <person name="Lu Y."/>
            <person name="Tai Y."/>
            <person name="She G."/>
            <person name="Sun J."/>
            <person name="Cao H."/>
            <person name="Tong W."/>
            <person name="Gao Q."/>
            <person name="Li Y."/>
            <person name="Deng W."/>
            <person name="Jiang X."/>
            <person name="Wang W."/>
            <person name="Chen Q."/>
            <person name="Zhang S."/>
            <person name="Li H."/>
            <person name="Wu J."/>
            <person name="Wang P."/>
            <person name="Li P."/>
            <person name="Shi C."/>
            <person name="Zheng F."/>
            <person name="Jian J."/>
            <person name="Huang B."/>
            <person name="Shan D."/>
            <person name="Shi M."/>
            <person name="Fang C."/>
            <person name="Yue Y."/>
            <person name="Li F."/>
            <person name="Li D."/>
            <person name="Wei S."/>
            <person name="Han B."/>
            <person name="Jiang C."/>
            <person name="Yin Y."/>
            <person name="Xia T."/>
            <person name="Zhang Z."/>
            <person name="Bennetzen J.L."/>
            <person name="Zhao S."/>
            <person name="Wan X."/>
        </authorList>
    </citation>
    <scope>NUCLEOTIDE SEQUENCE [LARGE SCALE GENOMIC DNA]</scope>
    <source>
        <strain evidence="8">cv. Shuchazao</strain>
        <tissue evidence="7">Leaf</tissue>
    </source>
</reference>
<dbReference type="GO" id="GO:0016192">
    <property type="term" value="P:vesicle-mediated transport"/>
    <property type="evidence" value="ECO:0007669"/>
    <property type="project" value="InterPro"/>
</dbReference>
<evidence type="ECO:0000256" key="3">
    <source>
        <dbReference type="ARBA" id="ARBA00022927"/>
    </source>
</evidence>
<feature type="compositionally biased region" description="Basic and acidic residues" evidence="5">
    <location>
        <begin position="848"/>
        <end position="862"/>
    </location>
</feature>
<feature type="region of interest" description="Disordered" evidence="5">
    <location>
        <begin position="804"/>
        <end position="933"/>
    </location>
</feature>
<proteinExistence type="predicted"/>
<sequence>MEQLKTIGRELAMGSQGGFGQSKEFLDLVKSIGEARSKAEEDRIVLHEIEILKRRISEPDIPKRKMKEYIIRLVYVEMLGHDASFGYIHAVKMTHDDNLLLKRTGYLAVTLFLNEDHDLIILIVNTIQKDLKSDNFLVVCAALNAVCKLINEETIPAVLPQVVELLGHSKEAVRKKAVMALHRFYQRSPSSVNHLISNFRKKLCDNDPGVMGATLCPLFDLITVDGPSYKDLVVSFVSILKQVAERRLPKSYDYHQMPAPFIQIKLLKILALLGSGDKQASEHMYTVVGDIMRKFDSSSNIGNAVLYECICCASSIHPNTKLLEAAAEAISKFLKSDSHNLKYMGIDALGRLIKISPEIAEQHQLAVIDCLEVRNIFSHAFDINIFVLMEPSEMQAVLMFFDPDDTLKRKTFELLYKMTKSSNVEVIVDRMIDYVININDNHYKTEIASRCVELAEQFAPSNQWFIQTMNRVFEHAGDLVNIKVAHNLMRLIAEGFGEDDDTADSQLRSSATMNRVFEHAGDLVNIKVAHNLMRLIAEGFGEDDDTADSQLRSSAVESYLHIIGEPKLPSAFLQVICWVLGEYGTADGKYSASYITGKLCDVAEAYSSDDTVKAYAVTALMKIYAFEIAAGRKADVLPECQSLIEELSASHSTDLQQRAYELQAVISLDAHAVESIMPLDASCEDIEIDKSLSFLNSYVQQSLEKGAQPYIPENERSGILDVSSFRNQEHNEALTHSLRFEAYELPKPVVSSRIPPISIASSTELVPVPEPSYPREIHQNVLVPSVSETGPSELKLRLDGVQRKWGKPTYSSPAPSTSSSTSQRTVNGVTQPDAAGNLNSKPRNTSYDSKRSQIEISPEKQKLAASLFGGPSKSEKKSSSTTSQKVSKTSHTVKGVVTSSSETSGEQKTPLQPPPDLLDLGEPSSVTSTAPSVDPFKQLEGLLDPAAQDASLAENYGAVGSTKAPDFMSLYADMLTSGQSSKDDVNIMSALSNAATVKGPNTKESLVKDALEISKAFGRFTNAEQEALHRLFIQDEFESICLETQAGTILDTVDQLVEEQSLDSLCSDKNLIGMRKYIVWFEILISSCGYHARHVASPTGVTSLSPYLHVVDPRGTMVLSQD</sequence>
<dbReference type="PANTHER" id="PTHR22780">
    <property type="entry name" value="ADAPTIN, ALPHA/GAMMA/EPSILON"/>
    <property type="match status" value="1"/>
</dbReference>
<dbReference type="InterPro" id="IPR011989">
    <property type="entry name" value="ARM-like"/>
</dbReference>
<feature type="compositionally biased region" description="Polar residues" evidence="5">
    <location>
        <begin position="837"/>
        <end position="847"/>
    </location>
</feature>
<evidence type="ECO:0000313" key="8">
    <source>
        <dbReference type="Proteomes" id="UP000306102"/>
    </source>
</evidence>
<evidence type="ECO:0000256" key="1">
    <source>
        <dbReference type="ARBA" id="ARBA00004308"/>
    </source>
</evidence>
<keyword evidence="3" id="KW-0653">Protein transport</keyword>
<feature type="compositionally biased region" description="Polar residues" evidence="5">
    <location>
        <begin position="897"/>
        <end position="909"/>
    </location>
</feature>
<feature type="compositionally biased region" description="Low complexity" evidence="5">
    <location>
        <begin position="879"/>
        <end position="894"/>
    </location>
</feature>
<evidence type="ECO:0000259" key="6">
    <source>
        <dbReference type="Pfam" id="PF01602"/>
    </source>
</evidence>
<comment type="caution">
    <text evidence="7">The sequence shown here is derived from an EMBL/GenBank/DDBJ whole genome shotgun (WGS) entry which is preliminary data.</text>
</comment>
<dbReference type="GO" id="GO:0006886">
    <property type="term" value="P:intracellular protein transport"/>
    <property type="evidence" value="ECO:0007669"/>
    <property type="project" value="InterPro"/>
</dbReference>
<dbReference type="STRING" id="542762.A0A4S4EHR1"/>
<protein>
    <recommendedName>
        <fullName evidence="6">Clathrin/coatomer adaptor adaptin-like N-terminal domain-containing protein</fullName>
    </recommendedName>
</protein>